<sequence length="149" mass="16883">MIFRTRQSGLSMIELMVTIVISSFLILGVTQVYIDNKRNYIFQQNQSENQESSRFILLFLQQELAKAGYRRRPDEAMENAFPAAIASGCAFAAGQTILYDSQISICIRYQPRDATDRDCLGNGVTTPSNFTKPYTKTTDNFVEKISLNM</sequence>
<feature type="non-terminal residue" evidence="2">
    <location>
        <position position="149"/>
    </location>
</feature>
<reference evidence="2 3" key="1">
    <citation type="submission" date="2019-09" db="EMBL/GenBank/DDBJ databases">
        <title>H2 Metabolism Revealed by Metagenomic Analysis in Subglacial Sediment of East Antarctica.</title>
        <authorList>
            <person name="Yang Z."/>
            <person name="Zhang Y."/>
            <person name="Lv Y."/>
            <person name="Yan W."/>
            <person name="Xiao X."/>
            <person name="Sun B."/>
            <person name="Ma H."/>
        </authorList>
    </citation>
    <scope>NUCLEOTIDE SEQUENCE [LARGE SCALE GENOMIC DNA]</scope>
    <source>
        <strain evidence="2">Bin2_2</strain>
    </source>
</reference>
<feature type="transmembrane region" description="Helical" evidence="1">
    <location>
        <begin position="12"/>
        <end position="34"/>
    </location>
</feature>
<keyword evidence="1" id="KW-0472">Membrane</keyword>
<dbReference type="InterPro" id="IPR012902">
    <property type="entry name" value="N_methyl_site"/>
</dbReference>
<name>A0A7C9TCF0_9PROT</name>
<evidence type="ECO:0000313" key="2">
    <source>
        <dbReference type="EMBL" id="NDP49566.1"/>
    </source>
</evidence>
<keyword evidence="1" id="KW-1133">Transmembrane helix</keyword>
<dbReference type="Pfam" id="PF07963">
    <property type="entry name" value="N_methyl"/>
    <property type="match status" value="1"/>
</dbReference>
<comment type="caution">
    <text evidence="2">The sequence shown here is derived from an EMBL/GenBank/DDBJ whole genome shotgun (WGS) entry which is preliminary data.</text>
</comment>
<evidence type="ECO:0000313" key="3">
    <source>
        <dbReference type="Proteomes" id="UP000483432"/>
    </source>
</evidence>
<accession>A0A7C9TCF0</accession>
<organism evidence="2 3">
    <name type="scientific">Sulfuriferula multivorans</name>
    <dbReference type="NCBI Taxonomy" id="1559896"/>
    <lineage>
        <taxon>Bacteria</taxon>
        <taxon>Pseudomonadati</taxon>
        <taxon>Pseudomonadota</taxon>
        <taxon>Betaproteobacteria</taxon>
        <taxon>Nitrosomonadales</taxon>
        <taxon>Sulfuricellaceae</taxon>
        <taxon>Sulfuriferula</taxon>
    </lineage>
</organism>
<evidence type="ECO:0000256" key="1">
    <source>
        <dbReference type="SAM" id="Phobius"/>
    </source>
</evidence>
<protein>
    <submittedName>
        <fullName evidence="2">Prepilin-type N-terminal cleavage/methylation domain-containing protein</fullName>
    </submittedName>
</protein>
<dbReference type="EMBL" id="JAAFGW010000307">
    <property type="protein sequence ID" value="NDP49566.1"/>
    <property type="molecule type" value="Genomic_DNA"/>
</dbReference>
<proteinExistence type="predicted"/>
<gene>
    <name evidence="2" type="ORF">GZ085_14500</name>
</gene>
<keyword evidence="1" id="KW-0812">Transmembrane</keyword>
<dbReference type="NCBIfam" id="TIGR02532">
    <property type="entry name" value="IV_pilin_GFxxxE"/>
    <property type="match status" value="1"/>
</dbReference>
<dbReference type="Proteomes" id="UP000483432">
    <property type="component" value="Unassembled WGS sequence"/>
</dbReference>
<dbReference type="AlphaFoldDB" id="A0A7C9TCF0"/>